<organism evidence="3 4">
    <name type="scientific">Spirochaeta isovalerica</name>
    <dbReference type="NCBI Taxonomy" id="150"/>
    <lineage>
        <taxon>Bacteria</taxon>
        <taxon>Pseudomonadati</taxon>
        <taxon>Spirochaetota</taxon>
        <taxon>Spirochaetia</taxon>
        <taxon>Spirochaetales</taxon>
        <taxon>Spirochaetaceae</taxon>
        <taxon>Spirochaeta</taxon>
    </lineage>
</organism>
<feature type="transmembrane region" description="Helical" evidence="1">
    <location>
        <begin position="337"/>
        <end position="356"/>
    </location>
</feature>
<dbReference type="CDD" id="cd00198">
    <property type="entry name" value="vWFA"/>
    <property type="match status" value="1"/>
</dbReference>
<dbReference type="SUPFAM" id="SSF53300">
    <property type="entry name" value="vWA-like"/>
    <property type="match status" value="1"/>
</dbReference>
<reference evidence="3 4" key="1">
    <citation type="submission" date="2020-08" db="EMBL/GenBank/DDBJ databases">
        <title>Genomic Encyclopedia of Type Strains, Phase IV (KMG-IV): sequencing the most valuable type-strain genomes for metagenomic binning, comparative biology and taxonomic classification.</title>
        <authorList>
            <person name="Goeker M."/>
        </authorList>
    </citation>
    <scope>NUCLEOTIDE SEQUENCE [LARGE SCALE GENOMIC DNA]</scope>
    <source>
        <strain evidence="3 4">DSM 2461</strain>
    </source>
</reference>
<keyword evidence="1" id="KW-0472">Membrane</keyword>
<dbReference type="PROSITE" id="PS50234">
    <property type="entry name" value="VWFA"/>
    <property type="match status" value="1"/>
</dbReference>
<dbReference type="Pfam" id="PF13519">
    <property type="entry name" value="VWA_2"/>
    <property type="match status" value="1"/>
</dbReference>
<keyword evidence="1" id="KW-1133">Transmembrane helix</keyword>
<dbReference type="AlphaFoldDB" id="A0A841R5N1"/>
<dbReference type="Gene3D" id="3.40.50.410">
    <property type="entry name" value="von Willebrand factor, type A domain"/>
    <property type="match status" value="1"/>
</dbReference>
<accession>A0A841R5N1</accession>
<keyword evidence="1" id="KW-0812">Transmembrane</keyword>
<dbReference type="InterPro" id="IPR002035">
    <property type="entry name" value="VWF_A"/>
</dbReference>
<sequence length="462" mass="50686">MKKLLFMISISMLYIFTASGEQISISGVDTSELLFNGTVSLYLNITDNLGETVSDISPEDLAISESIDGENYTPVDIVGFSEGVNGDKGISFLLLVDNSGSMYDRLDGKSASDYEQTRISSAVKAINSLIQSMQGSRDSTGLALFNTYYKELAPVGSNRNSVIEAMQMIEEPGKDESFTELNAAVITAAGKFTKVRGRKIIIVLSDGENYPYKPVRGEDSPQFGSELYTPDDMVQELKRNNTTLYGINFGTSRDRNLEKAVISSGGYLFEAGTREELESVYATIRQRILNEYLVEYRSGTEYAERKYVKAEIPGTGTSSEPAFYFSGTLFGKPSEKFSWYFFLSLVLVAFVIVYLVTRKQSAPAEKAELEVTDFSGATQMFSVDSQKTIIGSSESNDVTVVNSEGGAQSEATIVFDEKKSAYTVVSDSEVMVNNNPVKTRVLEAGDVININGATIIFNDKDH</sequence>
<evidence type="ECO:0000256" key="1">
    <source>
        <dbReference type="SAM" id="Phobius"/>
    </source>
</evidence>
<evidence type="ECO:0000313" key="3">
    <source>
        <dbReference type="EMBL" id="MBB6479133.1"/>
    </source>
</evidence>
<protein>
    <submittedName>
        <fullName evidence="3">Ca-activated chloride channel family protein</fullName>
    </submittedName>
</protein>
<evidence type="ECO:0000313" key="4">
    <source>
        <dbReference type="Proteomes" id="UP000587760"/>
    </source>
</evidence>
<dbReference type="SMART" id="SM00327">
    <property type="entry name" value="VWA"/>
    <property type="match status" value="1"/>
</dbReference>
<evidence type="ECO:0000259" key="2">
    <source>
        <dbReference type="PROSITE" id="PS50234"/>
    </source>
</evidence>
<dbReference type="InterPro" id="IPR036465">
    <property type="entry name" value="vWFA_dom_sf"/>
</dbReference>
<dbReference type="Proteomes" id="UP000587760">
    <property type="component" value="Unassembled WGS sequence"/>
</dbReference>
<name>A0A841R5N1_9SPIO</name>
<comment type="caution">
    <text evidence="3">The sequence shown here is derived from an EMBL/GenBank/DDBJ whole genome shotgun (WGS) entry which is preliminary data.</text>
</comment>
<feature type="domain" description="VWFA" evidence="2">
    <location>
        <begin position="91"/>
        <end position="284"/>
    </location>
</feature>
<gene>
    <name evidence="3" type="ORF">HNR50_000766</name>
</gene>
<dbReference type="EMBL" id="JACHGJ010000001">
    <property type="protein sequence ID" value="MBB6479133.1"/>
    <property type="molecule type" value="Genomic_DNA"/>
</dbReference>
<dbReference type="RefSeq" id="WP_184743991.1">
    <property type="nucleotide sequence ID" value="NZ_JACHGJ010000001.1"/>
</dbReference>
<dbReference type="Gene3D" id="2.60.200.20">
    <property type="match status" value="1"/>
</dbReference>
<keyword evidence="4" id="KW-1185">Reference proteome</keyword>
<proteinExistence type="predicted"/>